<comment type="caution">
    <text evidence="2">The sequence shown here is derived from an EMBL/GenBank/DDBJ whole genome shotgun (WGS) entry which is preliminary data.</text>
</comment>
<dbReference type="EMBL" id="JAJJMO010000001">
    <property type="protein sequence ID" value="MCC9070167.1"/>
    <property type="molecule type" value="Genomic_DNA"/>
</dbReference>
<reference evidence="2" key="1">
    <citation type="submission" date="2021-11" db="EMBL/GenBank/DDBJ databases">
        <title>Description of novel Flavobacterium species.</title>
        <authorList>
            <person name="Saticioglu I.B."/>
            <person name="Ay H."/>
            <person name="Altun S."/>
            <person name="Duman M."/>
        </authorList>
    </citation>
    <scope>NUCLEOTIDE SEQUENCE</scope>
    <source>
        <strain evidence="2">F-65</strain>
    </source>
</reference>
<dbReference type="RefSeq" id="WP_229986918.1">
    <property type="nucleotide sequence ID" value="NZ_JAJJMO010000001.1"/>
</dbReference>
<evidence type="ECO:0000313" key="2">
    <source>
        <dbReference type="EMBL" id="MCC9070167.1"/>
    </source>
</evidence>
<sequence>MKDYRKTFLIILSLIVISILTIFLIHREQDISYQLYNKQENCFYNVYDMKTKLVLIKKCNESKEIDSIIFYKNNGEYFQKLFNLGKRSEEQKLILSVKKEMLYYYGPNSSFYCNIEQVDKNKFKTTLGNNDSIDSKYRFSLYYNIDYKIFRIEYVLNNEVENYFDSVSDH</sequence>
<name>A0ABS8MN28_9FLAO</name>
<dbReference type="Proteomes" id="UP001430919">
    <property type="component" value="Unassembled WGS sequence"/>
</dbReference>
<evidence type="ECO:0000256" key="1">
    <source>
        <dbReference type="SAM" id="Phobius"/>
    </source>
</evidence>
<evidence type="ECO:0000313" key="3">
    <source>
        <dbReference type="Proteomes" id="UP001430919"/>
    </source>
</evidence>
<keyword evidence="1" id="KW-0472">Membrane</keyword>
<gene>
    <name evidence="2" type="ORF">LNQ49_00915</name>
</gene>
<proteinExistence type="predicted"/>
<accession>A0ABS8MN28</accession>
<feature type="transmembrane region" description="Helical" evidence="1">
    <location>
        <begin position="7"/>
        <end position="25"/>
    </location>
</feature>
<organism evidence="2 3">
    <name type="scientific">Flavobacterium pisciphilum</name>
    <dbReference type="NCBI Taxonomy" id="2893755"/>
    <lineage>
        <taxon>Bacteria</taxon>
        <taxon>Pseudomonadati</taxon>
        <taxon>Bacteroidota</taxon>
        <taxon>Flavobacteriia</taxon>
        <taxon>Flavobacteriales</taxon>
        <taxon>Flavobacteriaceae</taxon>
        <taxon>Flavobacterium</taxon>
    </lineage>
</organism>
<keyword evidence="1" id="KW-0812">Transmembrane</keyword>
<protein>
    <submittedName>
        <fullName evidence="2">Uncharacterized protein</fullName>
    </submittedName>
</protein>
<keyword evidence="3" id="KW-1185">Reference proteome</keyword>
<keyword evidence="1" id="KW-1133">Transmembrane helix</keyword>